<gene>
    <name evidence="12" type="primary">LOC106158004</name>
</gene>
<comment type="subcellular location">
    <subcellularLocation>
        <location evidence="1">Membrane</location>
        <topology evidence="1">Multi-pass membrane protein</topology>
    </subcellularLocation>
</comment>
<evidence type="ECO:0000256" key="8">
    <source>
        <dbReference type="ARBA" id="ARBA00023136"/>
    </source>
</evidence>
<dbReference type="Proteomes" id="UP000085678">
    <property type="component" value="Unplaced"/>
</dbReference>
<feature type="transmembrane region" description="Helical" evidence="10">
    <location>
        <begin position="160"/>
        <end position="179"/>
    </location>
</feature>
<dbReference type="GO" id="GO:0005789">
    <property type="term" value="C:endoplasmic reticulum membrane"/>
    <property type="evidence" value="ECO:0007669"/>
    <property type="project" value="TreeGrafter"/>
</dbReference>
<keyword evidence="4 10" id="KW-0812">Transmembrane</keyword>
<evidence type="ECO:0000256" key="9">
    <source>
        <dbReference type="ARBA" id="ARBA00023160"/>
    </source>
</evidence>
<dbReference type="GO" id="GO:0042761">
    <property type="term" value="P:very long-chain fatty acid biosynthetic process"/>
    <property type="evidence" value="ECO:0007669"/>
    <property type="project" value="TreeGrafter"/>
</dbReference>
<comment type="similarity">
    <text evidence="10">Belongs to the ELO family.</text>
</comment>
<evidence type="ECO:0000256" key="3">
    <source>
        <dbReference type="ARBA" id="ARBA00022679"/>
    </source>
</evidence>
<dbReference type="STRING" id="7574.A0A1S3HUR8"/>
<organism evidence="11 12">
    <name type="scientific">Lingula anatina</name>
    <name type="common">Brachiopod</name>
    <name type="synonym">Lingula unguis</name>
    <dbReference type="NCBI Taxonomy" id="7574"/>
    <lineage>
        <taxon>Eukaryota</taxon>
        <taxon>Metazoa</taxon>
        <taxon>Spiralia</taxon>
        <taxon>Lophotrochozoa</taxon>
        <taxon>Brachiopoda</taxon>
        <taxon>Linguliformea</taxon>
        <taxon>Lingulata</taxon>
        <taxon>Lingulida</taxon>
        <taxon>Linguloidea</taxon>
        <taxon>Lingulidae</taxon>
        <taxon>Lingula</taxon>
    </lineage>
</organism>
<dbReference type="PANTHER" id="PTHR11157:SF17">
    <property type="entry name" value="ELONGATION OF VERY LONG CHAIN FATTY ACIDS PROTEIN 6"/>
    <property type="match status" value="1"/>
</dbReference>
<evidence type="ECO:0000256" key="5">
    <source>
        <dbReference type="ARBA" id="ARBA00022832"/>
    </source>
</evidence>
<feature type="transmembrane region" description="Helical" evidence="10">
    <location>
        <begin position="61"/>
        <end position="80"/>
    </location>
</feature>
<evidence type="ECO:0000313" key="12">
    <source>
        <dbReference type="RefSeq" id="XP_013389291.1"/>
    </source>
</evidence>
<dbReference type="InterPro" id="IPR002076">
    <property type="entry name" value="ELO_fam"/>
</dbReference>
<dbReference type="GO" id="GO:0030148">
    <property type="term" value="P:sphingolipid biosynthetic process"/>
    <property type="evidence" value="ECO:0007669"/>
    <property type="project" value="TreeGrafter"/>
</dbReference>
<evidence type="ECO:0000256" key="10">
    <source>
        <dbReference type="RuleBase" id="RU361115"/>
    </source>
</evidence>
<evidence type="ECO:0000256" key="6">
    <source>
        <dbReference type="ARBA" id="ARBA00022989"/>
    </source>
</evidence>
<sequence>MTLNYSVVFEFERQYDDHTFWEWMKENWTLCYVYSAVYVVLIFGGKWVMARRPRYDLRPYLALWSAMLAIFSICGSLRMWTELIYSVTNYSLQYAMCVPSYYTREVAGFWSFLFVVSKVVELGDTVFIVLRKTPLIFLHWYHHITVLIYVWATYTEHAASGRMFCTMNYTVHSFMYTYYALRALRYNIPKWVNIMITLMQLLQMVIGVVINIWVYQIKSRGEPCQQSWDNLKYAFLMYFSYFVLFANFFYNAYLKKPLHHHEQKKQH</sequence>
<keyword evidence="2 10" id="KW-0444">Lipid biosynthesis</keyword>
<dbReference type="PROSITE" id="PS01188">
    <property type="entry name" value="ELO"/>
    <property type="match status" value="1"/>
</dbReference>
<dbReference type="GO" id="GO:0019367">
    <property type="term" value="P:fatty acid elongation, saturated fatty acid"/>
    <property type="evidence" value="ECO:0007669"/>
    <property type="project" value="TreeGrafter"/>
</dbReference>
<dbReference type="AlphaFoldDB" id="A0A1S3HUR8"/>
<dbReference type="OrthoDB" id="10259681at2759"/>
<keyword evidence="6 10" id="KW-1133">Transmembrane helix</keyword>
<dbReference type="EC" id="2.3.1.199" evidence="10"/>
<evidence type="ECO:0000256" key="7">
    <source>
        <dbReference type="ARBA" id="ARBA00023098"/>
    </source>
</evidence>
<dbReference type="InterPro" id="IPR030457">
    <property type="entry name" value="ELO_CS"/>
</dbReference>
<accession>A0A1S3HUR8</accession>
<dbReference type="RefSeq" id="XP_013389291.1">
    <property type="nucleotide sequence ID" value="XM_013533837.1"/>
</dbReference>
<feature type="transmembrane region" description="Helical" evidence="10">
    <location>
        <begin position="235"/>
        <end position="254"/>
    </location>
</feature>
<reference evidence="12" key="1">
    <citation type="submission" date="2025-08" db="UniProtKB">
        <authorList>
            <consortium name="RefSeq"/>
        </authorList>
    </citation>
    <scope>IDENTIFICATION</scope>
    <source>
        <tissue evidence="12">Gonads</tissue>
    </source>
</reference>
<evidence type="ECO:0000256" key="2">
    <source>
        <dbReference type="ARBA" id="ARBA00022516"/>
    </source>
</evidence>
<dbReference type="GO" id="GO:0034625">
    <property type="term" value="P:fatty acid elongation, monounsaturated fatty acid"/>
    <property type="evidence" value="ECO:0007669"/>
    <property type="project" value="TreeGrafter"/>
</dbReference>
<name>A0A1S3HUR8_LINAN</name>
<feature type="transmembrane region" description="Helical" evidence="10">
    <location>
        <begin position="191"/>
        <end position="215"/>
    </location>
</feature>
<dbReference type="KEGG" id="lak:106158004"/>
<dbReference type="InParanoid" id="A0A1S3HUR8"/>
<proteinExistence type="inferred from homology"/>
<feature type="transmembrane region" description="Helical" evidence="10">
    <location>
        <begin position="137"/>
        <end position="154"/>
    </location>
</feature>
<dbReference type="FunCoup" id="A0A1S3HUR8">
    <property type="interactions" value="712"/>
</dbReference>
<keyword evidence="5 10" id="KW-0276">Fatty acid metabolism</keyword>
<dbReference type="GeneID" id="106158004"/>
<comment type="catalytic activity">
    <reaction evidence="10">
        <text>a very-long-chain acyl-CoA + malonyl-CoA + H(+) = a very-long-chain 3-oxoacyl-CoA + CO2 + CoA</text>
        <dbReference type="Rhea" id="RHEA:32727"/>
        <dbReference type="ChEBI" id="CHEBI:15378"/>
        <dbReference type="ChEBI" id="CHEBI:16526"/>
        <dbReference type="ChEBI" id="CHEBI:57287"/>
        <dbReference type="ChEBI" id="CHEBI:57384"/>
        <dbReference type="ChEBI" id="CHEBI:90725"/>
        <dbReference type="ChEBI" id="CHEBI:90736"/>
        <dbReference type="EC" id="2.3.1.199"/>
    </reaction>
</comment>
<protein>
    <recommendedName>
        <fullName evidence="10">Elongation of very long chain fatty acids protein</fullName>
        <ecNumber evidence="10">2.3.1.199</ecNumber>
    </recommendedName>
    <alternativeName>
        <fullName evidence="10">Very-long-chain 3-oxoacyl-CoA synthase</fullName>
    </alternativeName>
</protein>
<feature type="transmembrane region" description="Helical" evidence="10">
    <location>
        <begin position="109"/>
        <end position="130"/>
    </location>
</feature>
<keyword evidence="7 10" id="KW-0443">Lipid metabolism</keyword>
<keyword evidence="3 10" id="KW-0808">Transferase</keyword>
<feature type="transmembrane region" description="Helical" evidence="10">
    <location>
        <begin position="32"/>
        <end position="49"/>
    </location>
</feature>
<dbReference type="Pfam" id="PF01151">
    <property type="entry name" value="ELO"/>
    <property type="match status" value="1"/>
</dbReference>
<keyword evidence="8 10" id="KW-0472">Membrane</keyword>
<evidence type="ECO:0000256" key="1">
    <source>
        <dbReference type="ARBA" id="ARBA00004141"/>
    </source>
</evidence>
<dbReference type="OMA" id="FXDTIFI"/>
<dbReference type="GO" id="GO:0034626">
    <property type="term" value="P:fatty acid elongation, polyunsaturated fatty acid"/>
    <property type="evidence" value="ECO:0007669"/>
    <property type="project" value="TreeGrafter"/>
</dbReference>
<keyword evidence="9 10" id="KW-0275">Fatty acid biosynthesis</keyword>
<evidence type="ECO:0000313" key="11">
    <source>
        <dbReference type="Proteomes" id="UP000085678"/>
    </source>
</evidence>
<dbReference type="GO" id="GO:0009922">
    <property type="term" value="F:fatty acid elongase activity"/>
    <property type="evidence" value="ECO:0007669"/>
    <property type="project" value="UniProtKB-EC"/>
</dbReference>
<evidence type="ECO:0000256" key="4">
    <source>
        <dbReference type="ARBA" id="ARBA00022692"/>
    </source>
</evidence>
<dbReference type="PANTHER" id="PTHR11157">
    <property type="entry name" value="FATTY ACID ACYL TRANSFERASE-RELATED"/>
    <property type="match status" value="1"/>
</dbReference>
<keyword evidence="11" id="KW-1185">Reference proteome</keyword>